<protein>
    <submittedName>
        <fullName evidence="5">Multiple sugar transport system substrate-binding protein</fullName>
    </submittedName>
</protein>
<evidence type="ECO:0000256" key="4">
    <source>
        <dbReference type="SAM" id="SignalP"/>
    </source>
</evidence>
<dbReference type="PROSITE" id="PS51257">
    <property type="entry name" value="PROKAR_LIPOPROTEIN"/>
    <property type="match status" value="1"/>
</dbReference>
<keyword evidence="3 4" id="KW-0732">Signal</keyword>
<dbReference type="RefSeq" id="WP_184696941.1">
    <property type="nucleotide sequence ID" value="NZ_JACHJN010000012.1"/>
</dbReference>
<comment type="similarity">
    <text evidence="1">Belongs to the bacterial solute-binding protein 1 family.</text>
</comment>
<dbReference type="PANTHER" id="PTHR30061">
    <property type="entry name" value="MALTOSE-BINDING PERIPLASMIC PROTEIN"/>
    <property type="match status" value="1"/>
</dbReference>
<dbReference type="CDD" id="cd14748">
    <property type="entry name" value="PBP2_UgpB"/>
    <property type="match status" value="1"/>
</dbReference>
<dbReference type="AlphaFoldDB" id="A0A841CSB4"/>
<evidence type="ECO:0000256" key="1">
    <source>
        <dbReference type="ARBA" id="ARBA00008520"/>
    </source>
</evidence>
<dbReference type="GO" id="GO:0055052">
    <property type="term" value="C:ATP-binding cassette (ABC) transporter complex, substrate-binding subunit-containing"/>
    <property type="evidence" value="ECO:0007669"/>
    <property type="project" value="TreeGrafter"/>
</dbReference>
<dbReference type="GO" id="GO:1901982">
    <property type="term" value="F:maltose binding"/>
    <property type="evidence" value="ECO:0007669"/>
    <property type="project" value="TreeGrafter"/>
</dbReference>
<feature type="signal peptide" evidence="4">
    <location>
        <begin position="1"/>
        <end position="26"/>
    </location>
</feature>
<keyword evidence="2" id="KW-0813">Transport</keyword>
<reference evidence="5 6" key="1">
    <citation type="submission" date="2020-08" db="EMBL/GenBank/DDBJ databases">
        <title>Genomic Encyclopedia of Type Strains, Phase III (KMG-III): the genomes of soil and plant-associated and newly described type strains.</title>
        <authorList>
            <person name="Whitman W."/>
        </authorList>
    </citation>
    <scope>NUCLEOTIDE SEQUENCE [LARGE SCALE GENOMIC DNA]</scope>
    <source>
        <strain evidence="5 6">CECT 8640</strain>
    </source>
</reference>
<dbReference type="EMBL" id="JACHJN010000012">
    <property type="protein sequence ID" value="MBB5959753.1"/>
    <property type="molecule type" value="Genomic_DNA"/>
</dbReference>
<dbReference type="PANTHER" id="PTHR30061:SF50">
    <property type="entry name" value="MALTOSE_MALTODEXTRIN-BINDING PERIPLASMIC PROTEIN"/>
    <property type="match status" value="1"/>
</dbReference>
<sequence>MRMRRGTFTSIVLVLTTALALSGCTAGGDAAVRLTFWNGFTGPDRPVLEELVATFNRTHPGVRVEMNVMPWDVLFQKIPAAYNAGRGPDLTAFDTVRVAMYASRGYLGSVDDWYTDNTATSAALHRQATEATSFEGRRYGLPFTFTPTLLFYNRKLFREAGLDPDRPPATWPEWQDHALRLTKFTEGNDTPSQFGLAIPDHQSVQIWPILLWGNGGDILSADHEQPAVGEPAAVEAVRTWAGLIATRKVSPIGLSGPEADKLFETGKAAMEIVGPWMTSGFTKAGVDYGVAMVPAGPKRQVTIAAGTTLALAATADAATRRAAGEFFEFWTSPETQQRWSAGTGFPTVRTDVEPQNAQAATFDRHAEAAIVLMPGVPEYQKIYTEIFEPAIQRVEHGEASAEEAMSRAAEQIRPLLPR</sequence>
<comment type="caution">
    <text evidence="5">The sequence shown here is derived from an EMBL/GenBank/DDBJ whole genome shotgun (WGS) entry which is preliminary data.</text>
</comment>
<dbReference type="InterPro" id="IPR006059">
    <property type="entry name" value="SBP"/>
</dbReference>
<evidence type="ECO:0000313" key="6">
    <source>
        <dbReference type="Proteomes" id="UP000547510"/>
    </source>
</evidence>
<proteinExistence type="inferred from homology"/>
<evidence type="ECO:0000256" key="2">
    <source>
        <dbReference type="ARBA" id="ARBA00022448"/>
    </source>
</evidence>
<organism evidence="5 6">
    <name type="scientific">Saccharothrix tamanrassetensis</name>
    <dbReference type="NCBI Taxonomy" id="1051531"/>
    <lineage>
        <taxon>Bacteria</taxon>
        <taxon>Bacillati</taxon>
        <taxon>Actinomycetota</taxon>
        <taxon>Actinomycetes</taxon>
        <taxon>Pseudonocardiales</taxon>
        <taxon>Pseudonocardiaceae</taxon>
        <taxon>Saccharothrix</taxon>
    </lineage>
</organism>
<name>A0A841CSB4_9PSEU</name>
<dbReference type="GO" id="GO:0015768">
    <property type="term" value="P:maltose transport"/>
    <property type="evidence" value="ECO:0007669"/>
    <property type="project" value="TreeGrafter"/>
</dbReference>
<gene>
    <name evidence="5" type="ORF">FHS29_006374</name>
</gene>
<dbReference type="SUPFAM" id="SSF53850">
    <property type="entry name" value="Periplasmic binding protein-like II"/>
    <property type="match status" value="1"/>
</dbReference>
<keyword evidence="5" id="KW-0762">Sugar transport</keyword>
<dbReference type="Gene3D" id="3.40.190.10">
    <property type="entry name" value="Periplasmic binding protein-like II"/>
    <property type="match status" value="1"/>
</dbReference>
<keyword evidence="6" id="KW-1185">Reference proteome</keyword>
<dbReference type="Proteomes" id="UP000547510">
    <property type="component" value="Unassembled WGS sequence"/>
</dbReference>
<dbReference type="Pfam" id="PF01547">
    <property type="entry name" value="SBP_bac_1"/>
    <property type="match status" value="1"/>
</dbReference>
<feature type="chain" id="PRO_5039401839" evidence="4">
    <location>
        <begin position="27"/>
        <end position="418"/>
    </location>
</feature>
<evidence type="ECO:0000313" key="5">
    <source>
        <dbReference type="EMBL" id="MBB5959753.1"/>
    </source>
</evidence>
<evidence type="ECO:0000256" key="3">
    <source>
        <dbReference type="ARBA" id="ARBA00022729"/>
    </source>
</evidence>
<dbReference type="GO" id="GO:0042956">
    <property type="term" value="P:maltodextrin transmembrane transport"/>
    <property type="evidence" value="ECO:0007669"/>
    <property type="project" value="TreeGrafter"/>
</dbReference>
<accession>A0A841CSB4</accession>